<protein>
    <recommendedName>
        <fullName evidence="2">site-specific DNA-methyltransferase (cytosine-N(4)-specific)</fullName>
        <ecNumber evidence="2">2.1.1.113</ecNumber>
    </recommendedName>
</protein>
<dbReference type="KEGG" id="abm:ABSDF_p30013"/>
<dbReference type="AlphaFoldDB" id="B0VVF7"/>
<evidence type="ECO:0000313" key="11">
    <source>
        <dbReference type="Proteomes" id="UP000001741"/>
    </source>
</evidence>
<feature type="domain" description="DNA methylase N-4/N-6" evidence="9">
    <location>
        <begin position="32"/>
        <end position="105"/>
    </location>
</feature>
<organism evidence="10 11">
    <name type="scientific">Acinetobacter baumannii (strain SDF)</name>
    <dbReference type="NCBI Taxonomy" id="509170"/>
    <lineage>
        <taxon>Bacteria</taxon>
        <taxon>Pseudomonadati</taxon>
        <taxon>Pseudomonadota</taxon>
        <taxon>Gammaproteobacteria</taxon>
        <taxon>Moraxellales</taxon>
        <taxon>Moraxellaceae</taxon>
        <taxon>Acinetobacter</taxon>
        <taxon>Acinetobacter calcoaceticus/baumannii complex</taxon>
    </lineage>
</organism>
<dbReference type="GO" id="GO:0009307">
    <property type="term" value="P:DNA restriction-modification system"/>
    <property type="evidence" value="ECO:0007669"/>
    <property type="project" value="UniProtKB-KW"/>
</dbReference>
<dbReference type="GO" id="GO:0015667">
    <property type="term" value="F:site-specific DNA-methyltransferase (cytosine-N4-specific) activity"/>
    <property type="evidence" value="ECO:0007669"/>
    <property type="project" value="UniProtKB-EC"/>
</dbReference>
<dbReference type="PROSITE" id="PS00093">
    <property type="entry name" value="N4_MTASE"/>
    <property type="match status" value="1"/>
</dbReference>
<dbReference type="EC" id="2.1.1.113" evidence="2"/>
<accession>B0VVF7</accession>
<comment type="similarity">
    <text evidence="1">Belongs to the N(4)/N(6)-methyltransferase family. N(4) subfamily.</text>
</comment>
<dbReference type="InterPro" id="IPR002941">
    <property type="entry name" value="DNA_methylase_N4/N6"/>
</dbReference>
<dbReference type="Proteomes" id="UP000001741">
    <property type="component" value="Plasmid p3ABSDF"/>
</dbReference>
<dbReference type="GO" id="GO:0003677">
    <property type="term" value="F:DNA binding"/>
    <property type="evidence" value="ECO:0007669"/>
    <property type="project" value="UniProtKB-KW"/>
</dbReference>
<dbReference type="InterPro" id="IPR017985">
    <property type="entry name" value="MeTrfase_CN4_CS"/>
</dbReference>
<evidence type="ECO:0000313" key="10">
    <source>
        <dbReference type="EMBL" id="CAP02987.1"/>
    </source>
</evidence>
<keyword evidence="5" id="KW-0949">S-adenosyl-L-methionine</keyword>
<evidence type="ECO:0000256" key="3">
    <source>
        <dbReference type="ARBA" id="ARBA00022603"/>
    </source>
</evidence>
<dbReference type="HOGENOM" id="CLU_027633_1_1_6"/>
<keyword evidence="6" id="KW-0680">Restriction system</keyword>
<dbReference type="GO" id="GO:0032259">
    <property type="term" value="P:methylation"/>
    <property type="evidence" value="ECO:0007669"/>
    <property type="project" value="UniProtKB-KW"/>
</dbReference>
<keyword evidence="4 10" id="KW-0808">Transferase</keyword>
<evidence type="ECO:0000256" key="7">
    <source>
        <dbReference type="ARBA" id="ARBA00023125"/>
    </source>
</evidence>
<geneLocation type="plasmid" evidence="10 11">
    <name>p3ABSDF</name>
</geneLocation>
<proteinExistence type="inferred from homology"/>
<evidence type="ECO:0000259" key="9">
    <source>
        <dbReference type="Pfam" id="PF01555"/>
    </source>
</evidence>
<keyword evidence="3 10" id="KW-0489">Methyltransferase</keyword>
<name>B0VVF7_ACIBS</name>
<sequence>MVCVNNLNLFEESNCNLVKDLDIKSQLNNIDWSFANREKAHPIESLHPYPAKFIGELPRSLIKTFNNGLPVLDPFAGSGTTLMEAQRLGLEAVGIDLNPIACLITKVKTSATPAKLLEHADDIVMSAQGRFSELELDIPNIDHWFKKDIQEAIVVLLEEIQKFKDDEGLFNVLRLSLSSILVKVSNQDSDTRYAAVEKNITAKDVFSNFLNAVKKIHKSLLARTWTLKDVQLIHANTLEVKAEDFKKDIGMVVTSPPYPNAYEYWLYHKYRMWWLGFDPLKVKEKEIGARAHFFKKNAHTEENFWHQMDGTFDLIDNVLVDKGYTAFVIGRSKIKGKIIDNADIIQDVASQHGYTETARIERVIASKSKSFNPSYGNIKTETVLVLQKQK</sequence>
<keyword evidence="10" id="KW-0614">Plasmid</keyword>
<evidence type="ECO:0000256" key="5">
    <source>
        <dbReference type="ARBA" id="ARBA00022691"/>
    </source>
</evidence>
<gene>
    <name evidence="10" type="ORF">ABSDF_p30013</name>
</gene>
<comment type="catalytic activity">
    <reaction evidence="8">
        <text>a 2'-deoxycytidine in DNA + S-adenosyl-L-methionine = an N(4)-methyl-2'-deoxycytidine in DNA + S-adenosyl-L-homocysteine + H(+)</text>
        <dbReference type="Rhea" id="RHEA:16857"/>
        <dbReference type="Rhea" id="RHEA-COMP:11369"/>
        <dbReference type="Rhea" id="RHEA-COMP:13674"/>
        <dbReference type="ChEBI" id="CHEBI:15378"/>
        <dbReference type="ChEBI" id="CHEBI:57856"/>
        <dbReference type="ChEBI" id="CHEBI:59789"/>
        <dbReference type="ChEBI" id="CHEBI:85452"/>
        <dbReference type="ChEBI" id="CHEBI:137933"/>
        <dbReference type="EC" id="2.1.1.113"/>
    </reaction>
</comment>
<dbReference type="Pfam" id="PF01555">
    <property type="entry name" value="N6_N4_Mtase"/>
    <property type="match status" value="1"/>
</dbReference>
<evidence type="ECO:0000256" key="8">
    <source>
        <dbReference type="ARBA" id="ARBA00049120"/>
    </source>
</evidence>
<evidence type="ECO:0000256" key="4">
    <source>
        <dbReference type="ARBA" id="ARBA00022679"/>
    </source>
</evidence>
<dbReference type="SUPFAM" id="SSF53335">
    <property type="entry name" value="S-adenosyl-L-methionine-dependent methyltransferases"/>
    <property type="match status" value="1"/>
</dbReference>
<evidence type="ECO:0000256" key="6">
    <source>
        <dbReference type="ARBA" id="ARBA00022747"/>
    </source>
</evidence>
<dbReference type="REBASE" id="17289">
    <property type="entry name" value="M1.AbaSORF13P"/>
</dbReference>
<evidence type="ECO:0000256" key="1">
    <source>
        <dbReference type="ARBA" id="ARBA00010203"/>
    </source>
</evidence>
<dbReference type="InterPro" id="IPR029063">
    <property type="entry name" value="SAM-dependent_MTases_sf"/>
</dbReference>
<dbReference type="Gene3D" id="3.40.50.150">
    <property type="entry name" value="Vaccinia Virus protein VP39"/>
    <property type="match status" value="2"/>
</dbReference>
<dbReference type="GO" id="GO:0008170">
    <property type="term" value="F:N-methyltransferase activity"/>
    <property type="evidence" value="ECO:0007669"/>
    <property type="project" value="InterPro"/>
</dbReference>
<evidence type="ECO:0000256" key="2">
    <source>
        <dbReference type="ARBA" id="ARBA00012185"/>
    </source>
</evidence>
<reference evidence="10 11" key="1">
    <citation type="journal article" date="2008" name="PLoS ONE">
        <title>Comparative analysis of Acinetobacters: three genomes for three lifestyles.</title>
        <authorList>
            <person name="Vallenet D."/>
            <person name="Nordmann P."/>
            <person name="Barbe V."/>
            <person name="Poirel L."/>
            <person name="Mangenot S."/>
            <person name="Bataille E."/>
            <person name="Dossat C."/>
            <person name="Gas S."/>
            <person name="Kreimeyer A."/>
            <person name="Lenoble P."/>
            <person name="Oztas S."/>
            <person name="Poulain J."/>
            <person name="Segurens B."/>
            <person name="Robert C."/>
            <person name="Abergel C."/>
            <person name="Claverie J.M."/>
            <person name="Raoult D."/>
            <person name="Medigue C."/>
            <person name="Weissenbach J."/>
            <person name="Cruveiller S."/>
        </authorList>
    </citation>
    <scope>NUCLEOTIDE SEQUENCE [LARGE SCALE GENOMIC DNA]</scope>
    <source>
        <strain evidence="10 11">SDF</strain>
        <plasmid evidence="11">p3ABSDF</plasmid>
    </source>
</reference>
<keyword evidence="7" id="KW-0238">DNA-binding</keyword>
<dbReference type="EMBL" id="CU468233">
    <property type="protein sequence ID" value="CAP02987.1"/>
    <property type="molecule type" value="Genomic_DNA"/>
</dbReference>